<comment type="caution">
    <text evidence="5">The sequence shown here is derived from an EMBL/GenBank/DDBJ whole genome shotgun (WGS) entry which is preliminary data.</text>
</comment>
<dbReference type="PANTHER" id="PTHR31218">
    <property type="entry name" value="WAT1-RELATED PROTEIN"/>
    <property type="match status" value="1"/>
</dbReference>
<dbReference type="GO" id="GO:0016020">
    <property type="term" value="C:membrane"/>
    <property type="evidence" value="ECO:0007669"/>
    <property type="project" value="InterPro"/>
</dbReference>
<keyword evidence="3 4" id="KW-0472">Membrane</keyword>
<keyword evidence="1 4" id="KW-0812">Transmembrane</keyword>
<evidence type="ECO:0000256" key="3">
    <source>
        <dbReference type="ARBA" id="ARBA00023136"/>
    </source>
</evidence>
<evidence type="ECO:0000313" key="5">
    <source>
        <dbReference type="EMBL" id="KAF8670717.1"/>
    </source>
</evidence>
<accession>A0A835E5X8</accession>
<feature type="transmembrane region" description="Helical" evidence="4">
    <location>
        <begin position="44"/>
        <end position="66"/>
    </location>
</feature>
<evidence type="ECO:0000256" key="1">
    <source>
        <dbReference type="ARBA" id="ARBA00022692"/>
    </source>
</evidence>
<evidence type="ECO:0008006" key="7">
    <source>
        <dbReference type="Google" id="ProtNLM"/>
    </source>
</evidence>
<evidence type="ECO:0000256" key="2">
    <source>
        <dbReference type="ARBA" id="ARBA00022989"/>
    </source>
</evidence>
<evidence type="ECO:0000256" key="4">
    <source>
        <dbReference type="SAM" id="Phobius"/>
    </source>
</evidence>
<reference evidence="5" key="1">
    <citation type="submission" date="2020-07" db="EMBL/GenBank/DDBJ databases">
        <title>Genome sequence and genetic diversity analysis of an under-domesticated orphan crop, white fonio (Digitaria exilis).</title>
        <authorList>
            <person name="Bennetzen J.L."/>
            <person name="Chen S."/>
            <person name="Ma X."/>
            <person name="Wang X."/>
            <person name="Yssel A.E.J."/>
            <person name="Chaluvadi S.R."/>
            <person name="Johnson M."/>
            <person name="Gangashetty P."/>
            <person name="Hamidou F."/>
            <person name="Sanogo M.D."/>
            <person name="Zwaenepoel A."/>
            <person name="Wallace J."/>
            <person name="Van De Peer Y."/>
            <person name="Van Deynze A."/>
        </authorList>
    </citation>
    <scope>NUCLEOTIDE SEQUENCE</scope>
    <source>
        <tissue evidence="5">Leaves</tissue>
    </source>
</reference>
<feature type="transmembrane region" description="Helical" evidence="4">
    <location>
        <begin position="78"/>
        <end position="105"/>
    </location>
</feature>
<dbReference type="InterPro" id="IPR030184">
    <property type="entry name" value="WAT1-related"/>
</dbReference>
<dbReference type="AlphaFoldDB" id="A0A835E5X8"/>
<proteinExistence type="predicted"/>
<evidence type="ECO:0000313" key="6">
    <source>
        <dbReference type="Proteomes" id="UP000636709"/>
    </source>
</evidence>
<name>A0A835E5X8_9POAL</name>
<organism evidence="5 6">
    <name type="scientific">Digitaria exilis</name>
    <dbReference type="NCBI Taxonomy" id="1010633"/>
    <lineage>
        <taxon>Eukaryota</taxon>
        <taxon>Viridiplantae</taxon>
        <taxon>Streptophyta</taxon>
        <taxon>Embryophyta</taxon>
        <taxon>Tracheophyta</taxon>
        <taxon>Spermatophyta</taxon>
        <taxon>Magnoliopsida</taxon>
        <taxon>Liliopsida</taxon>
        <taxon>Poales</taxon>
        <taxon>Poaceae</taxon>
        <taxon>PACMAD clade</taxon>
        <taxon>Panicoideae</taxon>
        <taxon>Panicodae</taxon>
        <taxon>Paniceae</taxon>
        <taxon>Anthephorinae</taxon>
        <taxon>Digitaria</taxon>
    </lineage>
</organism>
<feature type="transmembrane region" description="Helical" evidence="4">
    <location>
        <begin position="111"/>
        <end position="130"/>
    </location>
</feature>
<dbReference type="GO" id="GO:0022857">
    <property type="term" value="F:transmembrane transporter activity"/>
    <property type="evidence" value="ECO:0007669"/>
    <property type="project" value="InterPro"/>
</dbReference>
<protein>
    <recommendedName>
        <fullName evidence="7">WAT1-related protein</fullName>
    </recommendedName>
</protein>
<gene>
    <name evidence="5" type="ORF">HU200_050379</name>
</gene>
<keyword evidence="6" id="KW-1185">Reference proteome</keyword>
<dbReference type="Proteomes" id="UP000636709">
    <property type="component" value="Unassembled WGS sequence"/>
</dbReference>
<feature type="transmembrane region" description="Helical" evidence="4">
    <location>
        <begin position="12"/>
        <end position="32"/>
    </location>
</feature>
<dbReference type="EMBL" id="JACEFO010002250">
    <property type="protein sequence ID" value="KAF8670717.1"/>
    <property type="molecule type" value="Genomic_DNA"/>
</dbReference>
<sequence>MNLSSGNNAVLYNNLLLFYLLRMSASTIISYIGLNYASATSASAVINLLPVLTFFLAVLFSWKHLLKLNLAGYNTCSFVLPASFVFLSMTVPLTLVFTIILTFLIGEVVTLGSVISGVLMVGGLYNVLWGKRIEQVAMGMQCDDGRNAASDLEEQETTASVPGQRISLTQF</sequence>
<dbReference type="OrthoDB" id="10563482at2759"/>
<keyword evidence="2 4" id="KW-1133">Transmembrane helix</keyword>